<keyword evidence="3" id="KW-0677">Repeat</keyword>
<accession>A0AAE0W552</accession>
<keyword evidence="6" id="KW-0812">Transmembrane</keyword>
<feature type="transmembrane region" description="Helical" evidence="6">
    <location>
        <begin position="12"/>
        <end position="31"/>
    </location>
</feature>
<dbReference type="SUPFAM" id="SSF57625">
    <property type="entry name" value="Invertebrate chitin-binding proteins"/>
    <property type="match status" value="1"/>
</dbReference>
<evidence type="ECO:0000313" key="10">
    <source>
        <dbReference type="Proteomes" id="UP001195483"/>
    </source>
</evidence>
<dbReference type="InterPro" id="IPR002557">
    <property type="entry name" value="Chitin-bd_dom"/>
</dbReference>
<evidence type="ECO:0008006" key="11">
    <source>
        <dbReference type="Google" id="ProtNLM"/>
    </source>
</evidence>
<evidence type="ECO:0000256" key="2">
    <source>
        <dbReference type="ARBA" id="ARBA00022729"/>
    </source>
</evidence>
<protein>
    <recommendedName>
        <fullName evidence="11">Ig-like domain-containing protein</fullName>
    </recommendedName>
</protein>
<evidence type="ECO:0000256" key="4">
    <source>
        <dbReference type="ARBA" id="ARBA00023157"/>
    </source>
</evidence>
<evidence type="ECO:0000256" key="5">
    <source>
        <dbReference type="ARBA" id="ARBA00023180"/>
    </source>
</evidence>
<reference evidence="9" key="3">
    <citation type="submission" date="2023-05" db="EMBL/GenBank/DDBJ databases">
        <authorList>
            <person name="Smith C.H."/>
        </authorList>
    </citation>
    <scope>NUCLEOTIDE SEQUENCE</scope>
    <source>
        <strain evidence="9">CHS0354</strain>
        <tissue evidence="9">Mantle</tissue>
    </source>
</reference>
<feature type="domain" description="Ig-like" evidence="7">
    <location>
        <begin position="1713"/>
        <end position="1824"/>
    </location>
</feature>
<organism evidence="9 10">
    <name type="scientific">Potamilus streckersoni</name>
    <dbReference type="NCBI Taxonomy" id="2493646"/>
    <lineage>
        <taxon>Eukaryota</taxon>
        <taxon>Metazoa</taxon>
        <taxon>Spiralia</taxon>
        <taxon>Lophotrochozoa</taxon>
        <taxon>Mollusca</taxon>
        <taxon>Bivalvia</taxon>
        <taxon>Autobranchia</taxon>
        <taxon>Heteroconchia</taxon>
        <taxon>Palaeoheterodonta</taxon>
        <taxon>Unionida</taxon>
        <taxon>Unionoidea</taxon>
        <taxon>Unionidae</taxon>
        <taxon>Ambleminae</taxon>
        <taxon>Lampsilini</taxon>
        <taxon>Potamilus</taxon>
    </lineage>
</organism>
<dbReference type="PROSITE" id="PS50940">
    <property type="entry name" value="CHIT_BIND_II"/>
    <property type="match status" value="4"/>
</dbReference>
<dbReference type="PROSITE" id="PS50835">
    <property type="entry name" value="IG_LIKE"/>
    <property type="match status" value="2"/>
</dbReference>
<evidence type="ECO:0000256" key="6">
    <source>
        <dbReference type="SAM" id="Phobius"/>
    </source>
</evidence>
<evidence type="ECO:0000256" key="1">
    <source>
        <dbReference type="ARBA" id="ARBA00022669"/>
    </source>
</evidence>
<reference evidence="9" key="2">
    <citation type="journal article" date="2021" name="Genome Biol. Evol.">
        <title>Developing a high-quality reference genome for a parasitic bivalve with doubly uniparental inheritance (Bivalvia: Unionida).</title>
        <authorList>
            <person name="Smith C.H."/>
        </authorList>
    </citation>
    <scope>NUCLEOTIDE SEQUENCE</scope>
    <source>
        <strain evidence="9">CHS0354</strain>
        <tissue evidence="9">Mantle</tissue>
    </source>
</reference>
<feature type="domain" description="Chitin-binding type-2" evidence="8">
    <location>
        <begin position="1937"/>
        <end position="1999"/>
    </location>
</feature>
<dbReference type="InterPro" id="IPR051940">
    <property type="entry name" value="Chitin_bind-dev_reg"/>
</dbReference>
<proteinExistence type="predicted"/>
<dbReference type="Proteomes" id="UP001195483">
    <property type="component" value="Unassembled WGS sequence"/>
</dbReference>
<gene>
    <name evidence="9" type="ORF">CHS0354_041825</name>
</gene>
<reference evidence="9" key="1">
    <citation type="journal article" date="2021" name="Genome Biol. Evol.">
        <title>A High-Quality Reference Genome for a Parasitic Bivalve with Doubly Uniparental Inheritance (Bivalvia: Unionida).</title>
        <authorList>
            <person name="Smith C.H."/>
        </authorList>
    </citation>
    <scope>NUCLEOTIDE SEQUENCE</scope>
    <source>
        <strain evidence="9">CHS0354</strain>
    </source>
</reference>
<evidence type="ECO:0000313" key="9">
    <source>
        <dbReference type="EMBL" id="KAK3601891.1"/>
    </source>
</evidence>
<dbReference type="GO" id="GO:0005576">
    <property type="term" value="C:extracellular region"/>
    <property type="evidence" value="ECO:0007669"/>
    <property type="project" value="InterPro"/>
</dbReference>
<evidence type="ECO:0000256" key="3">
    <source>
        <dbReference type="ARBA" id="ARBA00022737"/>
    </source>
</evidence>
<dbReference type="PANTHER" id="PTHR23301">
    <property type="entry name" value="CHITIN BINDING PERITROPHIN-A"/>
    <property type="match status" value="1"/>
</dbReference>
<dbReference type="PANTHER" id="PTHR23301:SF0">
    <property type="entry name" value="CHITIN-BINDING TYPE-2 DOMAIN-CONTAINING PROTEIN-RELATED"/>
    <property type="match status" value="1"/>
</dbReference>
<keyword evidence="6" id="KW-0472">Membrane</keyword>
<keyword evidence="6" id="KW-1133">Transmembrane helix</keyword>
<dbReference type="InterPro" id="IPR007110">
    <property type="entry name" value="Ig-like_dom"/>
</dbReference>
<keyword evidence="5" id="KW-0325">Glycoprotein</keyword>
<feature type="domain" description="Ig-like" evidence="7">
    <location>
        <begin position="55"/>
        <end position="163"/>
    </location>
</feature>
<sequence>MKGCSKGRFQIATVIVVLCLCGAGLGTYFALRNIAGLNTRPPDGSTSDPVIWKEPNISFVPSKSSLYIGDKNLTMTCNVSNGEGIWKVDILHENDEAGAIEIIANITANSSYTNGRRVTIIEHEMNNDSAILRIVFVSALVCQDKGRYYCRSSGNRVSNETLEMELLRKPLKPTLILNRDIVEGKRNGMELPFTCEGDVGYPPGRLELGSNSTNYFFPIIMNQTTTVSNESCQTKQKITFYYTFSRLWHEKEIHCSAMNNKSLESSDVPPFDSQIVQVVPENYCQNRPDRSYYHPYNCSYYIDCINGSVNIKECPQQQCFGLNETSGCNVCEKATCALAVVASVCSKPNSGEIVPLSDVRCSMYVNCADKMAHECPGKECFNVKNNTCASWQPLPHCKEIVCSASGVNNIGQNGTVICPIGDIPVTSISVKVIPDRSEGWEMFYVTRISGLGVLQGNQEATLNLSGARPNQTLSIGLHPLLCHQIGQYIIKINNDTCGEINITDKAEVPFIDVSNTTKENETLDIRCRGNVGAPLKEVFLEVQFFGSTSFQTFSAKNTTNVTLKDCDNERETNFTITATLNWNNSVVRCSVRNEDNIMSSELRRISIVRQSISFELSKSSVYIGDENVSLTCKISHYAELRRVDILSEKEETGRTEVIATITTNSSYIDKSRMSLTEQKMNADSAILRTVFLSALVCQDKGRFYCIATGSRVSNETLQLYLLRKPLKPTLNLNKDIVEGKQNRLEEPFTCEGDLGYPPGRLELGSNSTDYFYPIIASINVTISNETCQAHQKTTFYYALSRRWHGKEIRCSAINSKSLGSDEIPPFDSHVVQVIPADYCQNRSHSSYFHPYNCSYYIDCINGSVNIKECPAAQCFGLNETIGCSICENAICAKDKVADACSKSTTGEIVPLSNLRCSMYINCTDKMVHECPGSECFNVSSSTCTSLLPPPSCKAMDCIVYGATTGQNATIVCPVGDVFVTSIAVTVAPERSGEWEMFYVTGVSRLGVLQGNNEVTLTLSGARLNQTLSIGLHPLQCRQIGQYIININTGLCGRIVVTDNAEVPNITMSNATHENRTLTIRCRGNVGAPAKHFLLEIQFVSSSFQTYSAENITNVTSNDCNNIRETNFTITVTQNLNNSLVRCSVRNEDNSVLSSEPRRINIVRPSVTLQPSKSVMYIGDKNFLMSCIVSNYIDLKRVELYQESEILGTIESIANITERSTPTYKSGVYWSDAVITPEYAFLRVTFTNPLTCTDGEKYLCVAVGNVTLNSSIRLVKARRPGKPILFLSRDLVEGKENQDQLPHTCEGNVGYPVGKLVLMSNFTNTFNPSITNMSTTVSNKTCEAYQKITFKYAFSRSWNGQELRCSVVNNESLGENETSPFDAKVVNIVSADTCMDRPDGHYYHRYNCSNFIYCVNRTVHIGECQRTACFGLNETDRCNVCSQTICVHDVIGQVCTSLNVNELVPYNMIRCSMYANCTDRMVYDCPRNECFDVVTKGCPRLLTGINCSASESTIGSNATILCTMGEVKVTSVSVKVTSGRNVELKIFNINVVNGSGVLSSSASASLTLSGTGSSQTLTIGLYPLQCQHIGLYSVNVNNEFGGEIRITDKAEKPNITIPAVNNENGTLELTCRGNVGAPAKEIFLEAQITGSSNFRMVTTDNKTNATLKDCDNDRETAFTIIATSNWNNTIIRCSVRNEDNSIQSSEQKRINIVPSNVKFEPSKRDVYIGDSDLSMTCNISNHQQLTRIELYQESAREGKRELIANITKQLQLKFRDGIDLQTAVIMADYATVKIRFTNSLTCNDDGMYYCVVIGSATFTASINLSIFSEPNDLTLILSPWIVENESTKADRMFRCEGMVGRPASNMFVEANISGSFKRHDFPAVITNTQVNCTTNQNYQFYYAFNMSWNGQNIRCAVTNLRNNITTWSLPKTIEVVRESYCAGKRDNYYPHPYECTKFIWCIKEKIIAISYCGAGLCFGMNQTTACTYCNNEFEDLICLQNARKY</sequence>
<evidence type="ECO:0000259" key="8">
    <source>
        <dbReference type="PROSITE" id="PS50940"/>
    </source>
</evidence>
<keyword evidence="1" id="KW-0147">Chitin-binding</keyword>
<dbReference type="EMBL" id="JAEAOA010002350">
    <property type="protein sequence ID" value="KAK3601891.1"/>
    <property type="molecule type" value="Genomic_DNA"/>
</dbReference>
<keyword evidence="10" id="KW-1185">Reference proteome</keyword>
<feature type="domain" description="Chitin-binding type-2" evidence="8">
    <location>
        <begin position="281"/>
        <end position="338"/>
    </location>
</feature>
<feature type="domain" description="Chitin-binding type-2" evidence="8">
    <location>
        <begin position="836"/>
        <end position="893"/>
    </location>
</feature>
<keyword evidence="2" id="KW-0732">Signal</keyword>
<dbReference type="InterPro" id="IPR036508">
    <property type="entry name" value="Chitin-bd_dom_sf"/>
</dbReference>
<feature type="domain" description="Chitin-binding type-2" evidence="8">
    <location>
        <begin position="1390"/>
        <end position="1447"/>
    </location>
</feature>
<dbReference type="GO" id="GO:0008061">
    <property type="term" value="F:chitin binding"/>
    <property type="evidence" value="ECO:0007669"/>
    <property type="project" value="UniProtKB-KW"/>
</dbReference>
<keyword evidence="4" id="KW-1015">Disulfide bond</keyword>
<evidence type="ECO:0000259" key="7">
    <source>
        <dbReference type="PROSITE" id="PS50835"/>
    </source>
</evidence>
<comment type="caution">
    <text evidence="9">The sequence shown here is derived from an EMBL/GenBank/DDBJ whole genome shotgun (WGS) entry which is preliminary data.</text>
</comment>
<dbReference type="SMART" id="SM00494">
    <property type="entry name" value="ChtBD2"/>
    <property type="match status" value="6"/>
</dbReference>
<name>A0AAE0W552_9BIVA</name>